<evidence type="ECO:0000256" key="1">
    <source>
        <dbReference type="ARBA" id="ARBA00022801"/>
    </source>
</evidence>
<dbReference type="InterPro" id="IPR057023">
    <property type="entry name" value="PTP-SAK"/>
</dbReference>
<dbReference type="Proteomes" id="UP000053477">
    <property type="component" value="Unassembled WGS sequence"/>
</dbReference>
<name>A0A0H2RD92_9AGAM</name>
<evidence type="ECO:0000259" key="2">
    <source>
        <dbReference type="PROSITE" id="PS50056"/>
    </source>
</evidence>
<dbReference type="PROSITE" id="PS50056">
    <property type="entry name" value="TYR_PHOSPHATASE_2"/>
    <property type="match status" value="1"/>
</dbReference>
<accession>A0A0H2RD92</accession>
<dbReference type="PANTHER" id="PTHR23339">
    <property type="entry name" value="TYROSINE SPECIFIC PROTEIN PHOSPHATASE AND DUAL SPECIFICITY PROTEIN PHOSPHATASE"/>
    <property type="match status" value="1"/>
</dbReference>
<dbReference type="InterPro" id="IPR016130">
    <property type="entry name" value="Tyr_Pase_AS"/>
</dbReference>
<dbReference type="Pfam" id="PF22784">
    <property type="entry name" value="PTP-SAK"/>
    <property type="match status" value="1"/>
</dbReference>
<dbReference type="AlphaFoldDB" id="A0A0H2RD92"/>
<organism evidence="3 4">
    <name type="scientific">Schizopora paradoxa</name>
    <dbReference type="NCBI Taxonomy" id="27342"/>
    <lineage>
        <taxon>Eukaryota</taxon>
        <taxon>Fungi</taxon>
        <taxon>Dikarya</taxon>
        <taxon>Basidiomycota</taxon>
        <taxon>Agaricomycotina</taxon>
        <taxon>Agaricomycetes</taxon>
        <taxon>Hymenochaetales</taxon>
        <taxon>Schizoporaceae</taxon>
        <taxon>Schizopora</taxon>
    </lineage>
</organism>
<dbReference type="SUPFAM" id="SSF52799">
    <property type="entry name" value="(Phosphotyrosine protein) phosphatases II"/>
    <property type="match status" value="1"/>
</dbReference>
<keyword evidence="4" id="KW-1185">Reference proteome</keyword>
<dbReference type="GO" id="GO:0016791">
    <property type="term" value="F:phosphatase activity"/>
    <property type="evidence" value="ECO:0007669"/>
    <property type="project" value="UniProtKB-ARBA"/>
</dbReference>
<dbReference type="Gene3D" id="3.90.190.10">
    <property type="entry name" value="Protein tyrosine phosphatase superfamily"/>
    <property type="match status" value="1"/>
</dbReference>
<dbReference type="EMBL" id="KQ086045">
    <property type="protein sequence ID" value="KLO09774.1"/>
    <property type="molecule type" value="Genomic_DNA"/>
</dbReference>
<evidence type="ECO:0000313" key="4">
    <source>
        <dbReference type="Proteomes" id="UP000053477"/>
    </source>
</evidence>
<proteinExistence type="predicted"/>
<dbReference type="OrthoDB" id="2017893at2759"/>
<keyword evidence="1" id="KW-0378">Hydrolase</keyword>
<dbReference type="InParanoid" id="A0A0H2RD92"/>
<evidence type="ECO:0000313" key="3">
    <source>
        <dbReference type="EMBL" id="KLO09774.1"/>
    </source>
</evidence>
<feature type="non-terminal residue" evidence="3">
    <location>
        <position position="1"/>
    </location>
</feature>
<feature type="domain" description="Tyrosine specific protein phosphatases" evidence="2">
    <location>
        <begin position="107"/>
        <end position="197"/>
    </location>
</feature>
<protein>
    <recommendedName>
        <fullName evidence="2">Tyrosine specific protein phosphatases domain-containing protein</fullName>
    </recommendedName>
</protein>
<reference evidence="3 4" key="1">
    <citation type="submission" date="2015-04" db="EMBL/GenBank/DDBJ databases">
        <title>Complete genome sequence of Schizopora paradoxa KUC8140, a cosmopolitan wood degrader in East Asia.</title>
        <authorList>
            <consortium name="DOE Joint Genome Institute"/>
            <person name="Min B."/>
            <person name="Park H."/>
            <person name="Jang Y."/>
            <person name="Kim J.-J."/>
            <person name="Kim K.H."/>
            <person name="Pangilinan J."/>
            <person name="Lipzen A."/>
            <person name="Riley R."/>
            <person name="Grigoriev I.V."/>
            <person name="Spatafora J.W."/>
            <person name="Choi I.-G."/>
        </authorList>
    </citation>
    <scope>NUCLEOTIDE SEQUENCE [LARGE SCALE GENOMIC DNA]</scope>
    <source>
        <strain evidence="3 4">KUC8140</strain>
    </source>
</reference>
<sequence>AQPLPNSYWATPYLVACEYPWSPPCAAYTYPKIDLRCPSLAKLLSLVRIGVRTFIDLTAPSDNLCPYSPLLPALSSALTAATGEEIQLDYYRVPIEDRSLPSQAAVSKLLALLSSLEARSRAQSKSKSSSPIRKPSLTAIHCRGGIGRTGTIVGCYLLQSGRAKSGPEALRVINAEWAFVRKRDRYPESPETGAQWEYVRSYCAGKP</sequence>
<dbReference type="InterPro" id="IPR000387">
    <property type="entry name" value="Tyr_Pase_dom"/>
</dbReference>
<feature type="non-terminal residue" evidence="3">
    <location>
        <position position="207"/>
    </location>
</feature>
<dbReference type="InterPro" id="IPR029021">
    <property type="entry name" value="Prot-tyrosine_phosphatase-like"/>
</dbReference>
<dbReference type="PROSITE" id="PS00383">
    <property type="entry name" value="TYR_PHOSPHATASE_1"/>
    <property type="match status" value="1"/>
</dbReference>
<gene>
    <name evidence="3" type="ORF">SCHPADRAFT_795769</name>
</gene>
<dbReference type="InterPro" id="IPR050561">
    <property type="entry name" value="PTP"/>
</dbReference>